<keyword evidence="2" id="KW-1185">Reference proteome</keyword>
<protein>
    <submittedName>
        <fullName evidence="1">Uncharacterized protein</fullName>
    </submittedName>
</protein>
<gene>
    <name evidence="1" type="ORF">GCM10023314_05540</name>
</gene>
<comment type="caution">
    <text evidence="1">The sequence shown here is derived from an EMBL/GenBank/DDBJ whole genome shotgun (WGS) entry which is preliminary data.</text>
</comment>
<evidence type="ECO:0000313" key="1">
    <source>
        <dbReference type="EMBL" id="GAA4936086.1"/>
    </source>
</evidence>
<dbReference type="EMBL" id="BAABJJ010000009">
    <property type="protein sequence ID" value="GAA4936086.1"/>
    <property type="molecule type" value="Genomic_DNA"/>
</dbReference>
<dbReference type="InterPro" id="IPR016032">
    <property type="entry name" value="Sig_transdc_resp-reg_C-effctor"/>
</dbReference>
<dbReference type="Proteomes" id="UP001501302">
    <property type="component" value="Unassembled WGS sequence"/>
</dbReference>
<proteinExistence type="predicted"/>
<name>A0ABP9GER8_9FLAO</name>
<sequence length="261" mass="31038">MLNNRYKDVLCDFHKYPQSISNVEVYFLRLTLHGQSVNEIAEFLDVDLENLYEIEKGLFIKFYTSNWYDLVLKGFQLNLLKPEDFVNNMVRNTANLFSCEINNLLNSEGSDHISINTIKASCLNYLANCYRDLKGNNTARFSKIEIEFLKFKFNGNETDNLSIKFELDEKSIEKLKKHLFEKLGVQDWFNCYKKVFEFDILQWQDYLDIDIDVLAIELSAKLITIQTFKHVSLKERQLFIYHDLLKFYHTIEIAYLSKYKF</sequence>
<dbReference type="SUPFAM" id="SSF46894">
    <property type="entry name" value="C-terminal effector domain of the bipartite response regulators"/>
    <property type="match status" value="1"/>
</dbReference>
<organism evidence="1 2">
    <name type="scientific">Algibacter agarivorans</name>
    <dbReference type="NCBI Taxonomy" id="1109741"/>
    <lineage>
        <taxon>Bacteria</taxon>
        <taxon>Pseudomonadati</taxon>
        <taxon>Bacteroidota</taxon>
        <taxon>Flavobacteriia</taxon>
        <taxon>Flavobacteriales</taxon>
        <taxon>Flavobacteriaceae</taxon>
        <taxon>Algibacter</taxon>
    </lineage>
</organism>
<reference evidence="2" key="1">
    <citation type="journal article" date="2019" name="Int. J. Syst. Evol. Microbiol.">
        <title>The Global Catalogue of Microorganisms (GCM) 10K type strain sequencing project: providing services to taxonomists for standard genome sequencing and annotation.</title>
        <authorList>
            <consortium name="The Broad Institute Genomics Platform"/>
            <consortium name="The Broad Institute Genome Sequencing Center for Infectious Disease"/>
            <person name="Wu L."/>
            <person name="Ma J."/>
        </authorList>
    </citation>
    <scope>NUCLEOTIDE SEQUENCE [LARGE SCALE GENOMIC DNA]</scope>
    <source>
        <strain evidence="2">JCM 18285</strain>
    </source>
</reference>
<accession>A0ABP9GER8</accession>
<evidence type="ECO:0000313" key="2">
    <source>
        <dbReference type="Proteomes" id="UP001501302"/>
    </source>
</evidence>